<evidence type="ECO:0000313" key="1">
    <source>
        <dbReference type="EMBL" id="TWT97771.1"/>
    </source>
</evidence>
<organism evidence="1 2">
    <name type="scientific">Botrimarina colliarenosi</name>
    <dbReference type="NCBI Taxonomy" id="2528001"/>
    <lineage>
        <taxon>Bacteria</taxon>
        <taxon>Pseudomonadati</taxon>
        <taxon>Planctomycetota</taxon>
        <taxon>Planctomycetia</taxon>
        <taxon>Pirellulales</taxon>
        <taxon>Lacipirellulaceae</taxon>
        <taxon>Botrimarina</taxon>
    </lineage>
</organism>
<comment type="caution">
    <text evidence="1">The sequence shown here is derived from an EMBL/GenBank/DDBJ whole genome shotgun (WGS) entry which is preliminary data.</text>
</comment>
<dbReference type="RefSeq" id="WP_197526434.1">
    <property type="nucleotide sequence ID" value="NZ_SJPR01000002.1"/>
</dbReference>
<dbReference type="SUPFAM" id="SSF55729">
    <property type="entry name" value="Acyl-CoA N-acyltransferases (Nat)"/>
    <property type="match status" value="1"/>
</dbReference>
<gene>
    <name evidence="1" type="ORF">Pla108_19230</name>
</gene>
<keyword evidence="2" id="KW-1185">Reference proteome</keyword>
<dbReference type="Gene3D" id="3.40.630.30">
    <property type="match status" value="1"/>
</dbReference>
<sequence length="80" mass="8569">MIKYLESPKSLRREQLEGFLVGWPTPPTPETLLALLHGSSNVVVAVDSESDRAIGFVTATSDGVISACIPLLEVLPSYQG</sequence>
<accession>A0A5C6AFD6</accession>
<evidence type="ECO:0000313" key="2">
    <source>
        <dbReference type="Proteomes" id="UP000317421"/>
    </source>
</evidence>
<dbReference type="InterPro" id="IPR016181">
    <property type="entry name" value="Acyl_CoA_acyltransferase"/>
</dbReference>
<dbReference type="AlphaFoldDB" id="A0A5C6AFD6"/>
<evidence type="ECO:0008006" key="3">
    <source>
        <dbReference type="Google" id="ProtNLM"/>
    </source>
</evidence>
<proteinExistence type="predicted"/>
<reference evidence="1 2" key="1">
    <citation type="submission" date="2019-02" db="EMBL/GenBank/DDBJ databases">
        <title>Deep-cultivation of Planctomycetes and their phenomic and genomic characterization uncovers novel biology.</title>
        <authorList>
            <person name="Wiegand S."/>
            <person name="Jogler M."/>
            <person name="Boedeker C."/>
            <person name="Pinto D."/>
            <person name="Vollmers J."/>
            <person name="Rivas-Marin E."/>
            <person name="Kohn T."/>
            <person name="Peeters S.H."/>
            <person name="Heuer A."/>
            <person name="Rast P."/>
            <person name="Oberbeckmann S."/>
            <person name="Bunk B."/>
            <person name="Jeske O."/>
            <person name="Meyerdierks A."/>
            <person name="Storesund J.E."/>
            <person name="Kallscheuer N."/>
            <person name="Luecker S."/>
            <person name="Lage O.M."/>
            <person name="Pohl T."/>
            <person name="Merkel B.J."/>
            <person name="Hornburger P."/>
            <person name="Mueller R.-W."/>
            <person name="Bruemmer F."/>
            <person name="Labrenz M."/>
            <person name="Spormann A.M."/>
            <person name="Op Den Camp H."/>
            <person name="Overmann J."/>
            <person name="Amann R."/>
            <person name="Jetten M.S.M."/>
            <person name="Mascher T."/>
            <person name="Medema M.H."/>
            <person name="Devos D.P."/>
            <person name="Kaster A.-K."/>
            <person name="Ovreas L."/>
            <person name="Rohde M."/>
            <person name="Galperin M.Y."/>
            <person name="Jogler C."/>
        </authorList>
    </citation>
    <scope>NUCLEOTIDE SEQUENCE [LARGE SCALE GENOMIC DNA]</scope>
    <source>
        <strain evidence="1 2">Pla108</strain>
    </source>
</reference>
<dbReference type="Proteomes" id="UP000317421">
    <property type="component" value="Unassembled WGS sequence"/>
</dbReference>
<name>A0A5C6AFD6_9BACT</name>
<dbReference type="EMBL" id="SJPR01000002">
    <property type="protein sequence ID" value="TWT97771.1"/>
    <property type="molecule type" value="Genomic_DNA"/>
</dbReference>
<protein>
    <recommendedName>
        <fullName evidence="3">N-acetyltransferase domain-containing protein</fullName>
    </recommendedName>
</protein>